<dbReference type="Proteomes" id="UP001497382">
    <property type="component" value="Unassembled WGS sequence"/>
</dbReference>
<reference evidence="2 3" key="1">
    <citation type="submission" date="2024-04" db="EMBL/GenBank/DDBJ databases">
        <authorList>
            <person name="Rising A."/>
            <person name="Reimegard J."/>
            <person name="Sonavane S."/>
            <person name="Akerstrom W."/>
            <person name="Nylinder S."/>
            <person name="Hedman E."/>
            <person name="Kallberg Y."/>
        </authorList>
    </citation>
    <scope>NUCLEOTIDE SEQUENCE [LARGE SCALE GENOMIC DNA]</scope>
</reference>
<evidence type="ECO:0000313" key="3">
    <source>
        <dbReference type="Proteomes" id="UP001497382"/>
    </source>
</evidence>
<dbReference type="EMBL" id="CAXIEN010000412">
    <property type="protein sequence ID" value="CAL1297066.1"/>
    <property type="molecule type" value="Genomic_DNA"/>
</dbReference>
<protein>
    <submittedName>
        <fullName evidence="2">Uncharacterized protein</fullName>
    </submittedName>
</protein>
<evidence type="ECO:0000313" key="2">
    <source>
        <dbReference type="EMBL" id="CAL1297066.1"/>
    </source>
</evidence>
<evidence type="ECO:0000256" key="1">
    <source>
        <dbReference type="SAM" id="Coils"/>
    </source>
</evidence>
<keyword evidence="1" id="KW-0175">Coiled coil</keyword>
<name>A0AAV2BMP2_9ARAC</name>
<comment type="caution">
    <text evidence="2">The sequence shown here is derived from an EMBL/GenBank/DDBJ whole genome shotgun (WGS) entry which is preliminary data.</text>
</comment>
<gene>
    <name evidence="2" type="ORF">LARSCL_LOCUS20080</name>
</gene>
<accession>A0AAV2BMP2</accession>
<sequence length="202" mass="23564">MFRFQFELSYLAEPMLTMPMSTPWDSDTSQMEIQKSLDKTICVDDPHLPATSHVSTEDSEMDTSIMNRLEQTFEVTPSSLILETPEQAPEMKSPSGKQKSLRETLMMFRKNIKKQTAPSAATRAAVCIEEEHVQKIKYMQKEEERSSRQKLIKKEQELRMELLKEKIKLTKTKNLIHEKILDVLKKKSQFLKCFKKSFLSNE</sequence>
<organism evidence="2 3">
    <name type="scientific">Larinioides sclopetarius</name>
    <dbReference type="NCBI Taxonomy" id="280406"/>
    <lineage>
        <taxon>Eukaryota</taxon>
        <taxon>Metazoa</taxon>
        <taxon>Ecdysozoa</taxon>
        <taxon>Arthropoda</taxon>
        <taxon>Chelicerata</taxon>
        <taxon>Arachnida</taxon>
        <taxon>Araneae</taxon>
        <taxon>Araneomorphae</taxon>
        <taxon>Entelegynae</taxon>
        <taxon>Araneoidea</taxon>
        <taxon>Araneidae</taxon>
        <taxon>Larinioides</taxon>
    </lineage>
</organism>
<dbReference type="AlphaFoldDB" id="A0AAV2BMP2"/>
<proteinExistence type="predicted"/>
<keyword evidence="3" id="KW-1185">Reference proteome</keyword>
<feature type="coiled-coil region" evidence="1">
    <location>
        <begin position="141"/>
        <end position="173"/>
    </location>
</feature>